<dbReference type="PANTHER" id="PTHR15955">
    <property type="entry name" value="RWD DOMAIN CONTAINING PROTEIN 2"/>
    <property type="match status" value="1"/>
</dbReference>
<dbReference type="VEuPathDB" id="FungiDB:VP01_112g3"/>
<feature type="region of interest" description="Disordered" evidence="1">
    <location>
        <begin position="43"/>
        <end position="69"/>
    </location>
</feature>
<dbReference type="InterPro" id="IPR059181">
    <property type="entry name" value="RWDD2A-B_C"/>
</dbReference>
<evidence type="ECO:0000259" key="2">
    <source>
        <dbReference type="Pfam" id="PF06544"/>
    </source>
</evidence>
<dbReference type="EMBL" id="LAVV01001444">
    <property type="protein sequence ID" value="KNZ63542.1"/>
    <property type="molecule type" value="Genomic_DNA"/>
</dbReference>
<dbReference type="OrthoDB" id="432412at2759"/>
<dbReference type="Proteomes" id="UP000037035">
    <property type="component" value="Unassembled WGS sequence"/>
</dbReference>
<comment type="caution">
    <text evidence="3">The sequence shown here is derived from an EMBL/GenBank/DDBJ whole genome shotgun (WGS) entry which is preliminary data.</text>
</comment>
<dbReference type="CDD" id="cd24163">
    <property type="entry name" value="RWDD2_C"/>
    <property type="match status" value="1"/>
</dbReference>
<dbReference type="InterPro" id="IPR010541">
    <property type="entry name" value="Prp3_C"/>
</dbReference>
<dbReference type="Pfam" id="PF06544">
    <property type="entry name" value="Prp3_C"/>
    <property type="match status" value="1"/>
</dbReference>
<dbReference type="PANTHER" id="PTHR15955:SF8">
    <property type="entry name" value="RWD DOMAIN-CONTAINING PROTEIN 2B-RELATED"/>
    <property type="match status" value="1"/>
</dbReference>
<gene>
    <name evidence="3" type="ORF">VP01_112g3</name>
</gene>
<protein>
    <recommendedName>
        <fullName evidence="2">Small nuclear ribonucleoprotein Prp3 C-terminal domain-containing protein</fullName>
    </recommendedName>
</protein>
<evidence type="ECO:0000313" key="4">
    <source>
        <dbReference type="Proteomes" id="UP000037035"/>
    </source>
</evidence>
<organism evidence="3 4">
    <name type="scientific">Puccinia sorghi</name>
    <dbReference type="NCBI Taxonomy" id="27349"/>
    <lineage>
        <taxon>Eukaryota</taxon>
        <taxon>Fungi</taxon>
        <taxon>Dikarya</taxon>
        <taxon>Basidiomycota</taxon>
        <taxon>Pucciniomycotina</taxon>
        <taxon>Pucciniomycetes</taxon>
        <taxon>Pucciniales</taxon>
        <taxon>Pucciniaceae</taxon>
        <taxon>Puccinia</taxon>
    </lineage>
</organism>
<sequence length="221" mass="24842">MGREDLERFRGEYGARLSAHDEEGSVCLDVGLATLLELAGQFSITPTGPHNPNPPSSSSSSPIQPFHNPPPDGKVSMAWSVFWMHHIKATGKRKQIVGWARELQIRGCFFQPLLVCRYPGALVIDGPKASVEEYSNRLKALRWKAIQQRHFEVYHIPLLDPAQDQQQQELSERHRRIRLAPTGPLPPVDEVIEVQSMAQLLQHASHSSGLQDLLLQILKIK</sequence>
<feature type="domain" description="Small nuclear ribonucleoprotein Prp3 C-terminal" evidence="2">
    <location>
        <begin position="80"/>
        <end position="168"/>
    </location>
</feature>
<name>A0A0L6VSE7_9BASI</name>
<evidence type="ECO:0000313" key="3">
    <source>
        <dbReference type="EMBL" id="KNZ63542.1"/>
    </source>
</evidence>
<dbReference type="AlphaFoldDB" id="A0A0L6VSE7"/>
<keyword evidence="4" id="KW-1185">Reference proteome</keyword>
<accession>A0A0L6VSE7</accession>
<proteinExistence type="predicted"/>
<dbReference type="InterPro" id="IPR017359">
    <property type="entry name" value="Phi-like"/>
</dbReference>
<reference evidence="3 4" key="1">
    <citation type="submission" date="2015-08" db="EMBL/GenBank/DDBJ databases">
        <title>Next Generation Sequencing and Analysis of the Genome of Puccinia sorghi L Schw, the Causal Agent of Maize Common Rust.</title>
        <authorList>
            <person name="Rochi L."/>
            <person name="Burguener G."/>
            <person name="Darino M."/>
            <person name="Turjanski A."/>
            <person name="Kreff E."/>
            <person name="Dieguez M.J."/>
            <person name="Sacco F."/>
        </authorList>
    </citation>
    <scope>NUCLEOTIDE SEQUENCE [LARGE SCALE GENOMIC DNA]</scope>
    <source>
        <strain evidence="3 4">RO10H11247</strain>
    </source>
</reference>
<dbReference type="STRING" id="27349.A0A0L6VSE7"/>
<evidence type="ECO:0000256" key="1">
    <source>
        <dbReference type="SAM" id="MobiDB-lite"/>
    </source>
</evidence>